<gene>
    <name evidence="2" type="ORF">ASU35_00620</name>
</gene>
<protein>
    <submittedName>
        <fullName evidence="2">Uncharacterized protein</fullName>
    </submittedName>
</protein>
<feature type="compositionally biased region" description="Polar residues" evidence="1">
    <location>
        <begin position="14"/>
        <end position="40"/>
    </location>
</feature>
<feature type="compositionally biased region" description="Polar residues" evidence="1">
    <location>
        <begin position="89"/>
        <end position="104"/>
    </location>
</feature>
<sequence>MAIRPIDMLVMPNRSQEASLQQNANNAKQTHAQGSINAQFGMQVRHNSEQTVKMTKSENNEYRYDAKEKGNSSYHGSGGRKKKKEEASSETPKQIKTSNFDIRI</sequence>
<proteinExistence type="predicted"/>
<evidence type="ECO:0000313" key="2">
    <source>
        <dbReference type="EMBL" id="KSV60707.1"/>
    </source>
</evidence>
<feature type="compositionally biased region" description="Basic and acidic residues" evidence="1">
    <location>
        <begin position="55"/>
        <end position="70"/>
    </location>
</feature>
<dbReference type="RefSeq" id="WP_058351186.1">
    <property type="nucleotide sequence ID" value="NZ_CABMMD010000001.1"/>
</dbReference>
<dbReference type="STRING" id="290052.ASU35_00620"/>
<keyword evidence="3" id="KW-1185">Reference proteome</keyword>
<organism evidence="2 3">
    <name type="scientific">Acetivibrio ethanolgignens</name>
    <dbReference type="NCBI Taxonomy" id="290052"/>
    <lineage>
        <taxon>Bacteria</taxon>
        <taxon>Bacillati</taxon>
        <taxon>Bacillota</taxon>
        <taxon>Clostridia</taxon>
        <taxon>Eubacteriales</taxon>
        <taxon>Oscillospiraceae</taxon>
        <taxon>Acetivibrio</taxon>
    </lineage>
</organism>
<dbReference type="OrthoDB" id="2064336at2"/>
<evidence type="ECO:0000256" key="1">
    <source>
        <dbReference type="SAM" id="MobiDB-lite"/>
    </source>
</evidence>
<dbReference type="AlphaFoldDB" id="A0A0V8QK03"/>
<reference evidence="2 3" key="1">
    <citation type="submission" date="2015-11" db="EMBL/GenBank/DDBJ databases">
        <title>Butyribacter intestini gen. nov., sp. nov., a butyric acid-producing bacterium of the family Lachnospiraceae isolated from the human faeces.</title>
        <authorList>
            <person name="Zou Y."/>
            <person name="Xue W."/>
            <person name="Luo G."/>
            <person name="Lv M."/>
        </authorList>
    </citation>
    <scope>NUCLEOTIDE SEQUENCE [LARGE SCALE GENOMIC DNA]</scope>
    <source>
        <strain evidence="2 3">ACET-33324</strain>
    </source>
</reference>
<evidence type="ECO:0000313" key="3">
    <source>
        <dbReference type="Proteomes" id="UP000054874"/>
    </source>
</evidence>
<feature type="region of interest" description="Disordered" evidence="1">
    <location>
        <begin position="14"/>
        <end position="104"/>
    </location>
</feature>
<comment type="caution">
    <text evidence="2">The sequence shown here is derived from an EMBL/GenBank/DDBJ whole genome shotgun (WGS) entry which is preliminary data.</text>
</comment>
<name>A0A0V8QK03_9FIRM</name>
<dbReference type="Proteomes" id="UP000054874">
    <property type="component" value="Unassembled WGS sequence"/>
</dbReference>
<dbReference type="EMBL" id="LNAM01000001">
    <property type="protein sequence ID" value="KSV60707.1"/>
    <property type="molecule type" value="Genomic_DNA"/>
</dbReference>
<accession>A0A0V8QK03</accession>